<dbReference type="Proteomes" id="UP000226437">
    <property type="component" value="Unassembled WGS sequence"/>
</dbReference>
<dbReference type="OrthoDB" id="1160770at2"/>
<proteinExistence type="predicted"/>
<dbReference type="Gene3D" id="1.10.287.1490">
    <property type="match status" value="1"/>
</dbReference>
<evidence type="ECO:0000313" key="2">
    <source>
        <dbReference type="EMBL" id="PHL00005.1"/>
    </source>
</evidence>
<dbReference type="AlphaFoldDB" id="A0A2G0CJ61"/>
<dbReference type="RefSeq" id="WP_099104983.1">
    <property type="nucleotide sequence ID" value="NZ_JAATJF010000001.1"/>
</dbReference>
<organism evidence="2 3">
    <name type="scientific">Neolewinella marina</name>
    <dbReference type="NCBI Taxonomy" id="438751"/>
    <lineage>
        <taxon>Bacteria</taxon>
        <taxon>Pseudomonadati</taxon>
        <taxon>Bacteroidota</taxon>
        <taxon>Saprospiria</taxon>
        <taxon>Saprospirales</taxon>
        <taxon>Lewinellaceae</taxon>
        <taxon>Neolewinella</taxon>
    </lineage>
</organism>
<feature type="coiled-coil region" evidence="1">
    <location>
        <begin position="101"/>
        <end position="142"/>
    </location>
</feature>
<gene>
    <name evidence="2" type="ORF">CGL56_02880</name>
</gene>
<sequence>MSGQNNRFATALMKALEKKNLEGFDYLEFKQSVGRLTEIGMDLDTAINSAFITGSSVGLTKEKLIKTAQYYADVLQDEKAQFMRSLEKHLVDNVEGKAKQTGELKKKIANWESKIEELQKQIEAAKAQIEAADSQISAARTKAEENQKGFDEALEVITNTIQQDVADIRRVLS</sequence>
<dbReference type="EMBL" id="PDLO01000001">
    <property type="protein sequence ID" value="PHL00005.1"/>
    <property type="molecule type" value="Genomic_DNA"/>
</dbReference>
<evidence type="ECO:0000313" key="3">
    <source>
        <dbReference type="Proteomes" id="UP000226437"/>
    </source>
</evidence>
<comment type="caution">
    <text evidence="2">The sequence shown here is derived from an EMBL/GenBank/DDBJ whole genome shotgun (WGS) entry which is preliminary data.</text>
</comment>
<keyword evidence="3" id="KW-1185">Reference proteome</keyword>
<accession>A0A2G0CJ61</accession>
<evidence type="ECO:0000256" key="1">
    <source>
        <dbReference type="SAM" id="Coils"/>
    </source>
</evidence>
<reference evidence="2 3" key="1">
    <citation type="submission" date="2017-10" db="EMBL/GenBank/DDBJ databases">
        <title>The draft genome sequence of Lewinella marina KCTC 32374.</title>
        <authorList>
            <person name="Wang K."/>
        </authorList>
    </citation>
    <scope>NUCLEOTIDE SEQUENCE [LARGE SCALE GENOMIC DNA]</scope>
    <source>
        <strain evidence="2 3">MKG-38</strain>
    </source>
</reference>
<keyword evidence="1" id="KW-0175">Coiled coil</keyword>
<name>A0A2G0CJ61_9BACT</name>
<protein>
    <submittedName>
        <fullName evidence="2">Uncharacterized protein</fullName>
    </submittedName>
</protein>